<dbReference type="InterPro" id="IPR001678">
    <property type="entry name" value="MeTrfase_RsmB-F_NOP2_dom"/>
</dbReference>
<sequence>MPYPKSPFADNFPSKIVFEHGNDSSAGDHQEEFSNLTEWLCSTPKISSYRVNTLHCTLESVIDQIRDQLEKISTIRNCKTPRVYQHEVLKDVVIVDNYDLKDLELTGRTNEIIVDVHCGAAVLRGAHIFAPGIIGMTSGTKVDDEVSIYVDVDKVCKKGLKAFEGNKVYVGNGIARMDRHHLFGENLQPSGFAVEMLHSTSGCPPLGSLFLSADSALLQNIPSVVCIEALDPKPGDIILDMCASPGNKTTHIAAKINNSGTLIAIDKTPTKVLQLQKTCDKFNCKASIHKFDSTKIFDTKASGTENPPFGPETFDKILLDAPCSALGKRPQLANKDTETVIKSHIPLQRKLFQNAVKLLKTGGTMVYSTCTITLAENEAIVAWALKTFDCLQLVKAEPQLGGRGWKMNGLKDDQLELMQRFGPDDGVDSVGFFVAKFVKTKAAE</sequence>
<organism evidence="8 9">
    <name type="scientific">Nicrophorus vespilloides</name>
    <name type="common">Boreal carrion beetle</name>
    <dbReference type="NCBI Taxonomy" id="110193"/>
    <lineage>
        <taxon>Eukaryota</taxon>
        <taxon>Metazoa</taxon>
        <taxon>Ecdysozoa</taxon>
        <taxon>Arthropoda</taxon>
        <taxon>Hexapoda</taxon>
        <taxon>Insecta</taxon>
        <taxon>Pterygota</taxon>
        <taxon>Neoptera</taxon>
        <taxon>Endopterygota</taxon>
        <taxon>Coleoptera</taxon>
        <taxon>Polyphaga</taxon>
        <taxon>Staphyliniformia</taxon>
        <taxon>Silphidae</taxon>
        <taxon>Nicrophorinae</taxon>
        <taxon>Nicrophorus</taxon>
    </lineage>
</organism>
<dbReference type="CDD" id="cd21150">
    <property type="entry name" value="PUA_NSun6-like"/>
    <property type="match status" value="1"/>
</dbReference>
<dbReference type="InterPro" id="IPR023267">
    <property type="entry name" value="RCMT"/>
</dbReference>
<dbReference type="InterPro" id="IPR018314">
    <property type="entry name" value="RsmB/NOL1/NOP2-like_CS"/>
</dbReference>
<gene>
    <name evidence="9" type="primary">LOC108565610</name>
</gene>
<dbReference type="PROSITE" id="PS01153">
    <property type="entry name" value="NOL1_NOP2_SUN"/>
    <property type="match status" value="1"/>
</dbReference>
<keyword evidence="8" id="KW-1185">Reference proteome</keyword>
<dbReference type="PANTHER" id="PTHR22807:SF34">
    <property type="entry name" value="TRNA (CYTOSINE(72)-C(5))-METHYLTRANSFERASE NSUN6"/>
    <property type="match status" value="1"/>
</dbReference>
<accession>A0ABM1N1E2</accession>
<keyword evidence="3 6" id="KW-0808">Transferase</keyword>
<evidence type="ECO:0000256" key="3">
    <source>
        <dbReference type="ARBA" id="ARBA00022679"/>
    </source>
</evidence>
<dbReference type="Pfam" id="PF01189">
    <property type="entry name" value="Methyltr_RsmB-F"/>
    <property type="match status" value="1"/>
</dbReference>
<dbReference type="Proteomes" id="UP000695000">
    <property type="component" value="Unplaced"/>
</dbReference>
<evidence type="ECO:0000256" key="6">
    <source>
        <dbReference type="PROSITE-ProRule" id="PRU01023"/>
    </source>
</evidence>
<comment type="caution">
    <text evidence="6">Lacks conserved residue(s) required for the propagation of feature annotation.</text>
</comment>
<dbReference type="InterPro" id="IPR049560">
    <property type="entry name" value="MeTrfase_RsmB-F_NOP2_cat"/>
</dbReference>
<dbReference type="InterPro" id="IPR015947">
    <property type="entry name" value="PUA-like_sf"/>
</dbReference>
<dbReference type="PROSITE" id="PS50890">
    <property type="entry name" value="PUA"/>
    <property type="match status" value="1"/>
</dbReference>
<reference evidence="9" key="1">
    <citation type="submission" date="2025-08" db="UniProtKB">
        <authorList>
            <consortium name="RefSeq"/>
        </authorList>
    </citation>
    <scope>IDENTIFICATION</scope>
    <source>
        <tissue evidence="9">Whole Larva</tissue>
    </source>
</reference>
<evidence type="ECO:0000256" key="2">
    <source>
        <dbReference type="ARBA" id="ARBA00022603"/>
    </source>
</evidence>
<dbReference type="InterPro" id="IPR029063">
    <property type="entry name" value="SAM-dependent_MTases_sf"/>
</dbReference>
<keyword evidence="5 6" id="KW-0694">RNA-binding</keyword>
<proteinExistence type="inferred from homology"/>
<dbReference type="SUPFAM" id="SSF88697">
    <property type="entry name" value="PUA domain-like"/>
    <property type="match status" value="1"/>
</dbReference>
<evidence type="ECO:0000313" key="8">
    <source>
        <dbReference type="Proteomes" id="UP000695000"/>
    </source>
</evidence>
<protein>
    <submittedName>
        <fullName evidence="9">Methyltransferase NSUN6</fullName>
    </submittedName>
</protein>
<dbReference type="PROSITE" id="PS51686">
    <property type="entry name" value="SAM_MT_RSMB_NOP"/>
    <property type="match status" value="1"/>
</dbReference>
<dbReference type="CDD" id="cd02440">
    <property type="entry name" value="AdoMet_MTases"/>
    <property type="match status" value="1"/>
</dbReference>
<dbReference type="GeneID" id="108565610"/>
<dbReference type="GO" id="GO:0008168">
    <property type="term" value="F:methyltransferase activity"/>
    <property type="evidence" value="ECO:0007669"/>
    <property type="project" value="UniProtKB-KW"/>
</dbReference>
<feature type="binding site" evidence="6">
    <location>
        <position position="320"/>
    </location>
    <ligand>
        <name>S-adenosyl-L-methionine</name>
        <dbReference type="ChEBI" id="CHEBI:59789"/>
    </ligand>
</feature>
<evidence type="ECO:0000313" key="9">
    <source>
        <dbReference type="RefSeq" id="XP_017780642.1"/>
    </source>
</evidence>
<keyword evidence="4 6" id="KW-0949">S-adenosyl-L-methionine</keyword>
<evidence type="ECO:0000256" key="4">
    <source>
        <dbReference type="ARBA" id="ARBA00022691"/>
    </source>
</evidence>
<dbReference type="SUPFAM" id="SSF53335">
    <property type="entry name" value="S-adenosyl-L-methionine-dependent methyltransferases"/>
    <property type="match status" value="1"/>
</dbReference>
<feature type="binding site" evidence="6">
    <location>
        <position position="266"/>
    </location>
    <ligand>
        <name>S-adenosyl-L-methionine</name>
        <dbReference type="ChEBI" id="CHEBI:59789"/>
    </ligand>
</feature>
<dbReference type="Gene3D" id="2.30.130.10">
    <property type="entry name" value="PUA domain"/>
    <property type="match status" value="1"/>
</dbReference>
<evidence type="ECO:0000256" key="1">
    <source>
        <dbReference type="ARBA" id="ARBA00007494"/>
    </source>
</evidence>
<evidence type="ECO:0000259" key="7">
    <source>
        <dbReference type="PROSITE" id="PS51686"/>
    </source>
</evidence>
<evidence type="ECO:0000256" key="5">
    <source>
        <dbReference type="ARBA" id="ARBA00022884"/>
    </source>
</evidence>
<feature type="active site" description="Nucleophile" evidence="6">
    <location>
        <position position="370"/>
    </location>
</feature>
<feature type="domain" description="SAM-dependent MTase RsmB/NOP-type" evidence="7">
    <location>
        <begin position="136"/>
        <end position="440"/>
    </location>
</feature>
<dbReference type="GO" id="GO:0032259">
    <property type="term" value="P:methylation"/>
    <property type="evidence" value="ECO:0007669"/>
    <property type="project" value="UniProtKB-KW"/>
</dbReference>
<dbReference type="Gene3D" id="3.40.50.150">
    <property type="entry name" value="Vaccinia Virus protein VP39"/>
    <property type="match status" value="1"/>
</dbReference>
<comment type="similarity">
    <text evidence="1 6">Belongs to the class I-like SAM-binding methyltransferase superfamily. RsmB/NOP family.</text>
</comment>
<name>A0ABM1N1E2_NICVS</name>
<dbReference type="RefSeq" id="XP_017780642.1">
    <property type="nucleotide sequence ID" value="XM_017925153.1"/>
</dbReference>
<dbReference type="PRINTS" id="PR02008">
    <property type="entry name" value="RCMTFAMILY"/>
</dbReference>
<dbReference type="InterPro" id="IPR036974">
    <property type="entry name" value="PUA_sf"/>
</dbReference>
<keyword evidence="2 6" id="KW-0489">Methyltransferase</keyword>
<dbReference type="PANTHER" id="PTHR22807">
    <property type="entry name" value="NOP2 YEAST -RELATED NOL1/NOP2/FMU SUN DOMAIN-CONTAINING"/>
    <property type="match status" value="1"/>
</dbReference>